<dbReference type="EMBL" id="FRBK01000006">
    <property type="protein sequence ID" value="SHL74641.1"/>
    <property type="molecule type" value="Genomic_DNA"/>
</dbReference>
<accession>A0A9X8MT83</accession>
<name>A0A9X8MT83_9ACTN</name>
<sequence>MLSQYKARQRHQKIMRVAHHLLREAADRRRPESLRYNPAAVDVTAQDVVAFAFGRHQLDVDVDEAQKFLDAARVSRGETAAPATA</sequence>
<reference evidence="2" key="1">
    <citation type="submission" date="2016-11" db="EMBL/GenBank/DDBJ databases">
        <authorList>
            <person name="Jaros S."/>
            <person name="Januszkiewicz K."/>
            <person name="Wedrychowicz H."/>
        </authorList>
    </citation>
    <scope>NUCLEOTIDE SEQUENCE [LARGE SCALE GENOMIC DNA]</scope>
    <source>
        <strain evidence="2">CGMCC 4.3555</strain>
    </source>
</reference>
<organism evidence="1 2">
    <name type="scientific">Streptomyces yunnanensis</name>
    <dbReference type="NCBI Taxonomy" id="156453"/>
    <lineage>
        <taxon>Bacteria</taxon>
        <taxon>Bacillati</taxon>
        <taxon>Actinomycetota</taxon>
        <taxon>Actinomycetes</taxon>
        <taxon>Kitasatosporales</taxon>
        <taxon>Streptomycetaceae</taxon>
        <taxon>Streptomyces</taxon>
    </lineage>
</organism>
<comment type="caution">
    <text evidence="1">The sequence shown here is derived from an EMBL/GenBank/DDBJ whole genome shotgun (WGS) entry which is preliminary data.</text>
</comment>
<protein>
    <submittedName>
        <fullName evidence="1">Uncharacterized protein</fullName>
    </submittedName>
</protein>
<dbReference type="RefSeq" id="WP_073444603.1">
    <property type="nucleotide sequence ID" value="NZ_FRBK01000006.1"/>
</dbReference>
<dbReference type="AlphaFoldDB" id="A0A9X8MT83"/>
<proteinExistence type="predicted"/>
<gene>
    <name evidence="1" type="ORF">SAMN05216268_10657</name>
</gene>
<evidence type="ECO:0000313" key="2">
    <source>
        <dbReference type="Proteomes" id="UP000184388"/>
    </source>
</evidence>
<dbReference type="Proteomes" id="UP000184388">
    <property type="component" value="Unassembled WGS sequence"/>
</dbReference>
<evidence type="ECO:0000313" key="1">
    <source>
        <dbReference type="EMBL" id="SHL74641.1"/>
    </source>
</evidence>